<dbReference type="PANTHER" id="PTHR43531:SF14">
    <property type="entry name" value="METHYL-ACCEPTING CHEMOTAXIS PROTEIN I-RELATED"/>
    <property type="match status" value="1"/>
</dbReference>
<feature type="domain" description="HAMP" evidence="12">
    <location>
        <begin position="214"/>
        <end position="266"/>
    </location>
</feature>
<keyword evidence="14" id="KW-1185">Reference proteome</keyword>
<evidence type="ECO:0000313" key="14">
    <source>
        <dbReference type="Proteomes" id="UP000737171"/>
    </source>
</evidence>
<dbReference type="RefSeq" id="WP_173125907.1">
    <property type="nucleotide sequence ID" value="NZ_JABRWJ010000006.1"/>
</dbReference>
<keyword evidence="4" id="KW-0145">Chemotaxis</keyword>
<dbReference type="PROSITE" id="PS50111">
    <property type="entry name" value="CHEMOTAXIS_TRANSDUC_2"/>
    <property type="match status" value="1"/>
</dbReference>
<keyword evidence="5" id="KW-0812">Transmembrane</keyword>
<name>A0ABX2EL58_9BURK</name>
<dbReference type="SMART" id="SM00304">
    <property type="entry name" value="HAMP"/>
    <property type="match status" value="1"/>
</dbReference>
<comment type="similarity">
    <text evidence="9">Belongs to the methyl-accepting chemotaxis (MCP) protein family.</text>
</comment>
<dbReference type="PANTHER" id="PTHR43531">
    <property type="entry name" value="PROTEIN ICFG"/>
    <property type="match status" value="1"/>
</dbReference>
<dbReference type="Pfam" id="PF02203">
    <property type="entry name" value="TarH"/>
    <property type="match status" value="1"/>
</dbReference>
<organism evidence="13 14">
    <name type="scientific">Pseudaquabacterium terrae</name>
    <dbReference type="NCBI Taxonomy" id="2732868"/>
    <lineage>
        <taxon>Bacteria</taxon>
        <taxon>Pseudomonadati</taxon>
        <taxon>Pseudomonadota</taxon>
        <taxon>Betaproteobacteria</taxon>
        <taxon>Burkholderiales</taxon>
        <taxon>Sphaerotilaceae</taxon>
        <taxon>Pseudaquabacterium</taxon>
    </lineage>
</organism>
<dbReference type="SMART" id="SM00283">
    <property type="entry name" value="MA"/>
    <property type="match status" value="1"/>
</dbReference>
<dbReference type="CDD" id="cd06225">
    <property type="entry name" value="HAMP"/>
    <property type="match status" value="1"/>
</dbReference>
<evidence type="ECO:0000259" key="11">
    <source>
        <dbReference type="PROSITE" id="PS50111"/>
    </source>
</evidence>
<evidence type="ECO:0000256" key="10">
    <source>
        <dbReference type="PROSITE-ProRule" id="PRU00284"/>
    </source>
</evidence>
<evidence type="ECO:0000256" key="8">
    <source>
        <dbReference type="ARBA" id="ARBA00023224"/>
    </source>
</evidence>
<gene>
    <name evidence="13" type="ORF">HLB44_20055</name>
</gene>
<comment type="caution">
    <text evidence="13">The sequence shown here is derived from an EMBL/GenBank/DDBJ whole genome shotgun (WGS) entry which is preliminary data.</text>
</comment>
<evidence type="ECO:0000256" key="4">
    <source>
        <dbReference type="ARBA" id="ARBA00022500"/>
    </source>
</evidence>
<evidence type="ECO:0000256" key="7">
    <source>
        <dbReference type="ARBA" id="ARBA00023136"/>
    </source>
</evidence>
<dbReference type="CDD" id="cd11386">
    <property type="entry name" value="MCP_signal"/>
    <property type="match status" value="1"/>
</dbReference>
<proteinExistence type="inferred from homology"/>
<keyword evidence="6" id="KW-1133">Transmembrane helix</keyword>
<dbReference type="Proteomes" id="UP000737171">
    <property type="component" value="Unassembled WGS sequence"/>
</dbReference>
<accession>A0ABX2EL58</accession>
<dbReference type="SUPFAM" id="SSF58104">
    <property type="entry name" value="Methyl-accepting chemotaxis protein (MCP) signaling domain"/>
    <property type="match status" value="1"/>
</dbReference>
<dbReference type="InterPro" id="IPR004089">
    <property type="entry name" value="MCPsignal_dom"/>
</dbReference>
<evidence type="ECO:0000256" key="1">
    <source>
        <dbReference type="ARBA" id="ARBA00004651"/>
    </source>
</evidence>
<evidence type="ECO:0000256" key="2">
    <source>
        <dbReference type="ARBA" id="ARBA00022475"/>
    </source>
</evidence>
<sequence>MLSQLSIRNRLFAAFGLVLVLLIAVAAAGAFGVYGARQSLEVVLGRLQPIRSQAETLNVALLRARVAEQTMVANNLDNEAIATHKKAWDQAVADAAASVDKLRALVRRPDAAAMVEDIGKLTAAYRSAYETFHKDLVGARFPDAKEAGAALAPVTKAHAAAEAKLTESRKGIDTASAQVEAELAAMITKVGTGLGVLVLVALTLGVAAAFTVSRSIVRPLADAQALATHIANGDLTRDITVRGSDEAAQTLQSLKRMTESLRRIVGEVRTSAENIQTASSEVASGNLDLSQRTEQTASNLQQAASAIGQLSGNVRHSAESAATANQLASSAAEVAERGGAVVSQVVATMDEIHAASKKIADIIGVIDGIAFQTNILALNAAVEAARAGEQGRGFAVVAGEVRSLAQRSAEAAREIKALIGNSVERVDAGSRLVQDAGSTMTDIVASVKRVCDTISEITAAVTEQSAGIGQVNGTVTQLDAMTQQNAALVEQSAAAADSLKQQAVKLSTAVASFRVQ</sequence>
<dbReference type="InterPro" id="IPR003122">
    <property type="entry name" value="Tar_rcpt_lig-bd"/>
</dbReference>
<dbReference type="Pfam" id="PF00015">
    <property type="entry name" value="MCPsignal"/>
    <property type="match status" value="1"/>
</dbReference>
<evidence type="ECO:0000256" key="6">
    <source>
        <dbReference type="ARBA" id="ARBA00022989"/>
    </source>
</evidence>
<dbReference type="EMBL" id="JABRWJ010000006">
    <property type="protein sequence ID" value="NRF69296.1"/>
    <property type="molecule type" value="Genomic_DNA"/>
</dbReference>
<keyword evidence="8 10" id="KW-0807">Transducer</keyword>
<dbReference type="InterPro" id="IPR003660">
    <property type="entry name" value="HAMP_dom"/>
</dbReference>
<protein>
    <submittedName>
        <fullName evidence="13">HAMP domain-containing protein</fullName>
    </submittedName>
</protein>
<dbReference type="PROSITE" id="PS50885">
    <property type="entry name" value="HAMP"/>
    <property type="match status" value="1"/>
</dbReference>
<feature type="domain" description="Methyl-accepting transducer" evidence="11">
    <location>
        <begin position="271"/>
        <end position="500"/>
    </location>
</feature>
<keyword evidence="2" id="KW-1003">Cell membrane</keyword>
<evidence type="ECO:0000256" key="3">
    <source>
        <dbReference type="ARBA" id="ARBA00022481"/>
    </source>
</evidence>
<dbReference type="Pfam" id="PF00672">
    <property type="entry name" value="HAMP"/>
    <property type="match status" value="1"/>
</dbReference>
<dbReference type="Gene3D" id="1.10.287.950">
    <property type="entry name" value="Methyl-accepting chemotaxis protein"/>
    <property type="match status" value="1"/>
</dbReference>
<keyword evidence="3" id="KW-0488">Methylation</keyword>
<comment type="subcellular location">
    <subcellularLocation>
        <location evidence="1">Cell membrane</location>
        <topology evidence="1">Multi-pass membrane protein</topology>
    </subcellularLocation>
</comment>
<evidence type="ECO:0000313" key="13">
    <source>
        <dbReference type="EMBL" id="NRF69296.1"/>
    </source>
</evidence>
<reference evidence="13 14" key="1">
    <citation type="submission" date="2020-05" db="EMBL/GenBank/DDBJ databases">
        <title>Aquincola sp. isolate from soil.</title>
        <authorList>
            <person name="Han J."/>
            <person name="Kim D.-U."/>
        </authorList>
    </citation>
    <scope>NUCLEOTIDE SEQUENCE [LARGE SCALE GENOMIC DNA]</scope>
    <source>
        <strain evidence="13 14">S2</strain>
    </source>
</reference>
<dbReference type="InterPro" id="IPR051310">
    <property type="entry name" value="MCP_chemotaxis"/>
</dbReference>
<keyword evidence="7" id="KW-0472">Membrane</keyword>
<evidence type="ECO:0000259" key="12">
    <source>
        <dbReference type="PROSITE" id="PS50885"/>
    </source>
</evidence>
<evidence type="ECO:0000256" key="5">
    <source>
        <dbReference type="ARBA" id="ARBA00022692"/>
    </source>
</evidence>
<evidence type="ECO:0000256" key="9">
    <source>
        <dbReference type="ARBA" id="ARBA00029447"/>
    </source>
</evidence>